<reference evidence="2 3" key="1">
    <citation type="submission" date="2017-02" db="EMBL/GenBank/DDBJ databases">
        <authorList>
            <person name="Peterson S.W."/>
        </authorList>
    </citation>
    <scope>NUCLEOTIDE SEQUENCE [LARGE SCALE GENOMIC DNA]</scope>
    <source>
        <strain evidence="2 3">DSM 22323</strain>
    </source>
</reference>
<dbReference type="EMBL" id="FUYZ01000001">
    <property type="protein sequence ID" value="SKB63645.1"/>
    <property type="molecule type" value="Genomic_DNA"/>
</dbReference>
<feature type="region of interest" description="Disordered" evidence="1">
    <location>
        <begin position="370"/>
        <end position="409"/>
    </location>
</feature>
<dbReference type="AlphaFoldDB" id="A0A1T5CVV9"/>
<name>A0A1T5CVV9_9FLAO</name>
<dbReference type="OrthoDB" id="9797300at2"/>
<feature type="compositionally biased region" description="Acidic residues" evidence="1">
    <location>
        <begin position="382"/>
        <end position="395"/>
    </location>
</feature>
<evidence type="ECO:0008006" key="4">
    <source>
        <dbReference type="Google" id="ProtNLM"/>
    </source>
</evidence>
<accession>A0A1T5CVV9</accession>
<protein>
    <recommendedName>
        <fullName evidence="4">Mu-like prophage protein gp29</fullName>
    </recommendedName>
</protein>
<sequence>MKTKRQIGFRTASLKKQDSQGAKISQVMIVQPPKRDAMDISGVVSGIKSADKGKRAKLYDVFENIIKDPVIGEAVRKRIRQVTNGGLQFANDNKEVDEMTDFIKSPAFRIMLREILLTRFFGKTVLELGFVDGFTVDKIARKNLDTAKKIILKELSDETGWSYENDDFLLNVGEDDDLGLLMEAAPFAIFKRNGGSDYAEFCELWGIPILSALYDPEDENGREEMEATMEKRGAGGSVVASKNSEINSISSTANGAVHKEFLEWLDEQILIGLAGQTMTTKEGSSRAQGEVHADTVSDIFEDDREYVIEVLNHQLLPRLEKRGFPVGNGWFLYPQKDDLSLKEKMDIAEKVDANTEDGVDEDWWFEASGLPRSKKKKNNPSEETEQEEDDDDTPEPDPKEKKKPAKTKVKAKELSLFEKMMNFFDHAPQ</sequence>
<gene>
    <name evidence="2" type="ORF">SAMN05660477_00405</name>
</gene>
<evidence type="ECO:0000313" key="2">
    <source>
        <dbReference type="EMBL" id="SKB63645.1"/>
    </source>
</evidence>
<dbReference type="InterPro" id="IPR009279">
    <property type="entry name" value="Portal_Mu"/>
</dbReference>
<keyword evidence="3" id="KW-1185">Reference proteome</keyword>
<evidence type="ECO:0000256" key="1">
    <source>
        <dbReference type="SAM" id="MobiDB-lite"/>
    </source>
</evidence>
<dbReference type="RefSeq" id="WP_079665693.1">
    <property type="nucleotide sequence ID" value="NZ_FUYZ01000001.1"/>
</dbReference>
<dbReference type="Proteomes" id="UP000191112">
    <property type="component" value="Unassembled WGS sequence"/>
</dbReference>
<organism evidence="2 3">
    <name type="scientific">Soonwooa buanensis</name>
    <dbReference type="NCBI Taxonomy" id="619805"/>
    <lineage>
        <taxon>Bacteria</taxon>
        <taxon>Pseudomonadati</taxon>
        <taxon>Bacteroidota</taxon>
        <taxon>Flavobacteriia</taxon>
        <taxon>Flavobacteriales</taxon>
        <taxon>Weeksellaceae</taxon>
        <taxon>Chryseobacterium group</taxon>
        <taxon>Soonwooa</taxon>
    </lineage>
</organism>
<proteinExistence type="predicted"/>
<dbReference type="Pfam" id="PF06074">
    <property type="entry name" value="Portal_Mu"/>
    <property type="match status" value="1"/>
</dbReference>
<evidence type="ECO:0000313" key="3">
    <source>
        <dbReference type="Proteomes" id="UP000191112"/>
    </source>
</evidence>
<dbReference type="STRING" id="619805.SAMN05660477_00405"/>